<organism evidence="4 5">
    <name type="scientific">Methanoculleus methanifontis</name>
    <dbReference type="NCBI Taxonomy" id="2584086"/>
    <lineage>
        <taxon>Archaea</taxon>
        <taxon>Methanobacteriati</taxon>
        <taxon>Methanobacteriota</taxon>
        <taxon>Stenosarchaea group</taxon>
        <taxon>Methanomicrobia</taxon>
        <taxon>Methanomicrobiales</taxon>
        <taxon>Methanomicrobiaceae</taxon>
        <taxon>Methanoculleus</taxon>
    </lineage>
</organism>
<accession>A0ABT8M5N3</accession>
<feature type="domain" description="Archaeal Type IV pilin N-terminal" evidence="3">
    <location>
        <begin position="33"/>
        <end position="117"/>
    </location>
</feature>
<keyword evidence="2" id="KW-0472">Membrane</keyword>
<dbReference type="RefSeq" id="WP_367617956.1">
    <property type="nucleotide sequence ID" value="NZ_VCYI01000023.1"/>
</dbReference>
<comment type="caution">
    <text evidence="4">The sequence shown here is derived from an EMBL/GenBank/DDBJ whole genome shotgun (WGS) entry which is preliminary data.</text>
</comment>
<evidence type="ECO:0000256" key="1">
    <source>
        <dbReference type="SAM" id="MobiDB-lite"/>
    </source>
</evidence>
<keyword evidence="5" id="KW-1185">Reference proteome</keyword>
<evidence type="ECO:0000313" key="5">
    <source>
        <dbReference type="Proteomes" id="UP001168423"/>
    </source>
</evidence>
<evidence type="ECO:0000256" key="2">
    <source>
        <dbReference type="SAM" id="Phobius"/>
    </source>
</evidence>
<keyword evidence="2" id="KW-0812">Transmembrane</keyword>
<reference evidence="4" key="1">
    <citation type="submission" date="2019-05" db="EMBL/GenBank/DDBJ databases">
        <title>Isolation and characterization of methanogens from the cold seep sediment at Four-Way Closure Ridge.</title>
        <authorList>
            <person name="You Y.-T."/>
            <person name="Chen S.-C."/>
            <person name="Zhang W.-L."/>
            <person name="Lai M.-C."/>
        </authorList>
    </citation>
    <scope>NUCLEOTIDE SEQUENCE</scope>
    <source>
        <strain evidence="4">FWC-SCC3</strain>
    </source>
</reference>
<protein>
    <submittedName>
        <fullName evidence="4">Type IV pilin</fullName>
    </submittedName>
</protein>
<sequence>MTKTHTSGATRRPQHPPTSPATTVRRAARGEAAISNTHAVLLMVAITIILAALVLLMVLGMFSASSWIEPAQPPIIVTEVSHVNAGAGALTYASRITLLNNGSTTYENDDLSAVIYVNGYRACIIQTLNGHLLIPSHHYGVKTLSGEGCRDRFWNPGEEMTADLTDGTFYPGVEVTLEVVDKRTERVISKHTVRA</sequence>
<dbReference type="Proteomes" id="UP001168423">
    <property type="component" value="Unassembled WGS sequence"/>
</dbReference>
<dbReference type="Pfam" id="PF07790">
    <property type="entry name" value="Pilin_N"/>
    <property type="match status" value="1"/>
</dbReference>
<evidence type="ECO:0000313" key="4">
    <source>
        <dbReference type="EMBL" id="MDN7013899.1"/>
    </source>
</evidence>
<dbReference type="InterPro" id="IPR012859">
    <property type="entry name" value="Pilin_N_archaeal"/>
</dbReference>
<feature type="region of interest" description="Disordered" evidence="1">
    <location>
        <begin position="1"/>
        <end position="22"/>
    </location>
</feature>
<feature type="transmembrane region" description="Helical" evidence="2">
    <location>
        <begin position="39"/>
        <end position="62"/>
    </location>
</feature>
<dbReference type="EMBL" id="VCYI01000023">
    <property type="protein sequence ID" value="MDN7013899.1"/>
    <property type="molecule type" value="Genomic_DNA"/>
</dbReference>
<name>A0ABT8M5N3_9EURY</name>
<proteinExistence type="predicted"/>
<keyword evidence="2" id="KW-1133">Transmembrane helix</keyword>
<evidence type="ECO:0000259" key="3">
    <source>
        <dbReference type="Pfam" id="PF07790"/>
    </source>
</evidence>
<gene>
    <name evidence="4" type="ORF">FGW20_12870</name>
</gene>